<accession>A0A1X7V102</accession>
<dbReference type="AlphaFoldDB" id="A0A1X7V102"/>
<dbReference type="EnsemblMetazoa" id="XM_019995616.1">
    <property type="protein sequence ID" value="XP_019851175.1"/>
    <property type="gene ID" value="LOC109581485"/>
</dbReference>
<dbReference type="STRING" id="400682.A0A1X7V102"/>
<dbReference type="NCBIfam" id="TIGR01571">
    <property type="entry name" value="A_thal_Cys_rich"/>
    <property type="match status" value="1"/>
</dbReference>
<proteinExistence type="inferred from homology"/>
<organism evidence="2">
    <name type="scientific">Amphimedon queenslandica</name>
    <name type="common">Sponge</name>
    <dbReference type="NCBI Taxonomy" id="400682"/>
    <lineage>
        <taxon>Eukaryota</taxon>
        <taxon>Metazoa</taxon>
        <taxon>Porifera</taxon>
        <taxon>Demospongiae</taxon>
        <taxon>Heteroscleromorpha</taxon>
        <taxon>Haplosclerida</taxon>
        <taxon>Niphatidae</taxon>
        <taxon>Amphimedon</taxon>
    </lineage>
</organism>
<protein>
    <submittedName>
        <fullName evidence="2">Uncharacterized protein</fullName>
    </submittedName>
</protein>
<evidence type="ECO:0000256" key="1">
    <source>
        <dbReference type="ARBA" id="ARBA00009024"/>
    </source>
</evidence>
<reference evidence="2" key="2">
    <citation type="submission" date="2017-05" db="UniProtKB">
        <authorList>
            <consortium name="EnsemblMetazoa"/>
        </authorList>
    </citation>
    <scope>IDENTIFICATION</scope>
</reference>
<dbReference type="OrthoDB" id="1045822at2759"/>
<dbReference type="Pfam" id="PF04749">
    <property type="entry name" value="PLAC8"/>
    <property type="match status" value="1"/>
</dbReference>
<dbReference type="InterPro" id="IPR006461">
    <property type="entry name" value="PLAC_motif_containing"/>
</dbReference>
<dbReference type="OMA" id="ISGSHFE"/>
<dbReference type="KEGG" id="aqu:109581485"/>
<dbReference type="EnsemblMetazoa" id="Aqu2.1.33693_001">
    <property type="protein sequence ID" value="Aqu2.1.33693_001"/>
    <property type="gene ID" value="Aqu2.1.33693"/>
</dbReference>
<name>A0A1X7V102_AMPQE</name>
<dbReference type="InParanoid" id="A0A1X7V102"/>
<reference evidence="3" key="1">
    <citation type="journal article" date="2010" name="Nature">
        <title>The Amphimedon queenslandica genome and the evolution of animal complexity.</title>
        <authorList>
            <person name="Srivastava M."/>
            <person name="Simakov O."/>
            <person name="Chapman J."/>
            <person name="Fahey B."/>
            <person name="Gauthier M.E."/>
            <person name="Mitros T."/>
            <person name="Richards G.S."/>
            <person name="Conaco C."/>
            <person name="Dacre M."/>
            <person name="Hellsten U."/>
            <person name="Larroux C."/>
            <person name="Putnam N.H."/>
            <person name="Stanke M."/>
            <person name="Adamska M."/>
            <person name="Darling A."/>
            <person name="Degnan S.M."/>
            <person name="Oakley T.H."/>
            <person name="Plachetzki D.C."/>
            <person name="Zhai Y."/>
            <person name="Adamski M."/>
            <person name="Calcino A."/>
            <person name="Cummins S.F."/>
            <person name="Goodstein D.M."/>
            <person name="Harris C."/>
            <person name="Jackson D.J."/>
            <person name="Leys S.P."/>
            <person name="Shu S."/>
            <person name="Woodcroft B.J."/>
            <person name="Vervoort M."/>
            <person name="Kosik K.S."/>
            <person name="Manning G."/>
            <person name="Degnan B.M."/>
            <person name="Rokhsar D.S."/>
        </authorList>
    </citation>
    <scope>NUCLEOTIDE SEQUENCE [LARGE SCALE GENOMIC DNA]</scope>
</reference>
<evidence type="ECO:0000313" key="2">
    <source>
        <dbReference type="EnsemblMetazoa" id="Aqu2.1.33693_001"/>
    </source>
</evidence>
<gene>
    <name evidence="2" type="primary">109581485</name>
</gene>
<sequence length="106" mass="12280">MSGWEHGICGCFDDCTICFLSFFCPCIQIYRNANAIPDGEHGCLFLCGMFTCLRACYDRATLRHDIRVHKNISGSHFEDWLCVNFCFQLSLAQESQEMKSEYMLRE</sequence>
<keyword evidence="3" id="KW-1185">Reference proteome</keyword>
<comment type="similarity">
    <text evidence="1">Belongs to the cornifelin family.</text>
</comment>
<dbReference type="PANTHER" id="PTHR15907">
    <property type="entry name" value="DUF614 FAMILY PROTEIN-RELATED"/>
    <property type="match status" value="1"/>
</dbReference>
<dbReference type="Proteomes" id="UP000007879">
    <property type="component" value="Unassembled WGS sequence"/>
</dbReference>
<evidence type="ECO:0000313" key="3">
    <source>
        <dbReference type="Proteomes" id="UP000007879"/>
    </source>
</evidence>